<accession>A0A285VJ87</accession>
<proteinExistence type="predicted"/>
<sequence>MGGTTRQPRERGGGELIVVEAYTPAPQMDHDPLPDQVLGFALDQRAFGPRRLMVAFAAYDGRFLALMHAERTDPVDGAVEACLTHFDTIGRGGESLAAAVVLCDEPVAVGPAPPGFLATFERARRAARAHDVHLVDWIGCDDDTFRCARRRTFERTAEPGWWDVPGLPPA</sequence>
<dbReference type="RefSeq" id="WP_097186868.1">
    <property type="nucleotide sequence ID" value="NZ_OBQK01000001.1"/>
</dbReference>
<gene>
    <name evidence="1" type="ORF">SAMN05421879_101730</name>
</gene>
<dbReference type="Proteomes" id="UP000219688">
    <property type="component" value="Unassembled WGS sequence"/>
</dbReference>
<reference evidence="2" key="1">
    <citation type="submission" date="2017-08" db="EMBL/GenBank/DDBJ databases">
        <authorList>
            <person name="Varghese N."/>
            <person name="Submissions S."/>
        </authorList>
    </citation>
    <scope>NUCLEOTIDE SEQUENCE [LARGE SCALE GENOMIC DNA]</scope>
    <source>
        <strain evidence="2">USBA17B2</strain>
    </source>
</reference>
<dbReference type="AlphaFoldDB" id="A0A285VJ87"/>
<keyword evidence="2" id="KW-1185">Reference proteome</keyword>
<dbReference type="EMBL" id="OBQK01000001">
    <property type="protein sequence ID" value="SOC52611.1"/>
    <property type="molecule type" value="Genomic_DNA"/>
</dbReference>
<protein>
    <submittedName>
        <fullName evidence="1">Uncharacterized protein</fullName>
    </submittedName>
</protein>
<organism evidence="1 2">
    <name type="scientific">Ornithinimicrobium cerasi</name>
    <dbReference type="NCBI Taxonomy" id="2248773"/>
    <lineage>
        <taxon>Bacteria</taxon>
        <taxon>Bacillati</taxon>
        <taxon>Actinomycetota</taxon>
        <taxon>Actinomycetes</taxon>
        <taxon>Micrococcales</taxon>
        <taxon>Ornithinimicrobiaceae</taxon>
        <taxon>Ornithinimicrobium</taxon>
    </lineage>
</organism>
<evidence type="ECO:0000313" key="1">
    <source>
        <dbReference type="EMBL" id="SOC52611.1"/>
    </source>
</evidence>
<name>A0A285VJ87_9MICO</name>
<evidence type="ECO:0000313" key="2">
    <source>
        <dbReference type="Proteomes" id="UP000219688"/>
    </source>
</evidence>